<gene>
    <name evidence="2" type="ORF">MKP09_13655</name>
</gene>
<accession>A0ABS9SKH9</accession>
<sequence length="203" mass="22882">MEGKNQWPVFKELSGNSYPTGVTDNFFGKTPALHWQWDFRNASPNVKQDNGKLLLSGTTNADNKTGIALTLRPALPYYEMQVTVVNENNAVKGLTVYGDVKMAVGLGVTNNNIEYWYVKDGKREVLASSLIRQGPVQLKMAVSEDLQVSYKQGSNKWQTLTPNKEISFDALSPWDRSSRMGLHFLGNPEEQAVFKEFKLIYQQ</sequence>
<organism evidence="2 3">
    <name type="scientific">Niabella ginsengisoli</name>
    <dbReference type="NCBI Taxonomy" id="522298"/>
    <lineage>
        <taxon>Bacteria</taxon>
        <taxon>Pseudomonadati</taxon>
        <taxon>Bacteroidota</taxon>
        <taxon>Chitinophagia</taxon>
        <taxon>Chitinophagales</taxon>
        <taxon>Chitinophagaceae</taxon>
        <taxon>Niabella</taxon>
    </lineage>
</organism>
<feature type="domain" description="Beta-xylosidase C-terminal Concanavalin A-like" evidence="1">
    <location>
        <begin position="24"/>
        <end position="165"/>
    </location>
</feature>
<dbReference type="SUPFAM" id="SSF49899">
    <property type="entry name" value="Concanavalin A-like lectins/glucanases"/>
    <property type="match status" value="1"/>
</dbReference>
<dbReference type="EMBL" id="JAKWBL010000002">
    <property type="protein sequence ID" value="MCH5598876.1"/>
    <property type="molecule type" value="Genomic_DNA"/>
</dbReference>
<evidence type="ECO:0000313" key="3">
    <source>
        <dbReference type="Proteomes" id="UP001202248"/>
    </source>
</evidence>
<name>A0ABS9SKH9_9BACT</name>
<dbReference type="RefSeq" id="WP_240830703.1">
    <property type="nucleotide sequence ID" value="NZ_JAKWBL010000002.1"/>
</dbReference>
<reference evidence="2 3" key="1">
    <citation type="submission" date="2022-02" db="EMBL/GenBank/DDBJ databases">
        <authorList>
            <person name="Min J."/>
        </authorList>
    </citation>
    <scope>NUCLEOTIDE SEQUENCE [LARGE SCALE GENOMIC DNA]</scope>
    <source>
        <strain evidence="2 3">GR10-1</strain>
    </source>
</reference>
<dbReference type="Pfam" id="PF17851">
    <property type="entry name" value="GH43_C2"/>
    <property type="match status" value="1"/>
</dbReference>
<protein>
    <recommendedName>
        <fullName evidence="1">Beta-xylosidase C-terminal Concanavalin A-like domain-containing protein</fullName>
    </recommendedName>
</protein>
<dbReference type="Gene3D" id="2.60.120.200">
    <property type="match status" value="1"/>
</dbReference>
<dbReference type="InterPro" id="IPR041542">
    <property type="entry name" value="GH43_C2"/>
</dbReference>
<proteinExistence type="predicted"/>
<dbReference type="Proteomes" id="UP001202248">
    <property type="component" value="Unassembled WGS sequence"/>
</dbReference>
<evidence type="ECO:0000313" key="2">
    <source>
        <dbReference type="EMBL" id="MCH5598876.1"/>
    </source>
</evidence>
<keyword evidence="3" id="KW-1185">Reference proteome</keyword>
<evidence type="ECO:0000259" key="1">
    <source>
        <dbReference type="Pfam" id="PF17851"/>
    </source>
</evidence>
<comment type="caution">
    <text evidence="2">The sequence shown here is derived from an EMBL/GenBank/DDBJ whole genome shotgun (WGS) entry which is preliminary data.</text>
</comment>
<dbReference type="InterPro" id="IPR013320">
    <property type="entry name" value="ConA-like_dom_sf"/>
</dbReference>